<keyword evidence="4" id="KW-1185">Reference proteome</keyword>
<reference evidence="3 4" key="1">
    <citation type="submission" date="2018-06" db="EMBL/GenBank/DDBJ databases">
        <authorList>
            <consortium name="Pathogen Informatics"/>
            <person name="Doyle S."/>
        </authorList>
    </citation>
    <scope>NUCLEOTIDE SEQUENCE [LARGE SCALE GENOMIC DNA]</scope>
    <source>
        <strain evidence="3 4">NCTC7307</strain>
    </source>
</reference>
<dbReference type="Proteomes" id="UP000248731">
    <property type="component" value="Chromosome 1"/>
</dbReference>
<dbReference type="Gene3D" id="3.10.450.50">
    <property type="match status" value="1"/>
</dbReference>
<dbReference type="EMBL" id="LS483466">
    <property type="protein sequence ID" value="SQI26972.1"/>
    <property type="molecule type" value="Genomic_DNA"/>
</dbReference>
<evidence type="ECO:0000313" key="3">
    <source>
        <dbReference type="EMBL" id="SQI26972.1"/>
    </source>
</evidence>
<feature type="chain" id="PRO_5016029352" evidence="1">
    <location>
        <begin position="27"/>
        <end position="179"/>
    </location>
</feature>
<gene>
    <name evidence="3" type="ORF">NCTC7307_04343</name>
</gene>
<dbReference type="AlphaFoldDB" id="A0A2X4TYA2"/>
<keyword evidence="1" id="KW-0732">Signal</keyword>
<name>A0A2X4TYA2_SALER</name>
<feature type="domain" description="DUF3828" evidence="2">
    <location>
        <begin position="116"/>
        <end position="178"/>
    </location>
</feature>
<sequence length="179" mass="20263">MKSLTHKLRIAFVFLFLLSFSNISLADESKSPESIVHDFYSAYLQDQSGGNEALVKTYVSDDLAKSINDSIMCNYDSDDSISESELAKKCAQKHECKQDKGNYICDWYGIWVETDVNYFTKSQDVFLSWRTNINTFDVIQKGSDSLVDVVLGNGSEPKARFKVLLKKDNGNWKIISVAE</sequence>
<protein>
    <submittedName>
        <fullName evidence="3">Protein of uncharacterized function (DUF3828)</fullName>
    </submittedName>
</protein>
<evidence type="ECO:0000259" key="2">
    <source>
        <dbReference type="Pfam" id="PF12883"/>
    </source>
</evidence>
<proteinExistence type="predicted"/>
<accession>A0A2X4TYA2</accession>
<evidence type="ECO:0000256" key="1">
    <source>
        <dbReference type="SAM" id="SignalP"/>
    </source>
</evidence>
<dbReference type="InterPro" id="IPR024289">
    <property type="entry name" value="DUF3828"/>
</dbReference>
<evidence type="ECO:0000313" key="4">
    <source>
        <dbReference type="Proteomes" id="UP000248731"/>
    </source>
</evidence>
<organism evidence="3 4">
    <name type="scientific">Salmonella enterica subsp. arizonae</name>
    <dbReference type="NCBI Taxonomy" id="59203"/>
    <lineage>
        <taxon>Bacteria</taxon>
        <taxon>Pseudomonadati</taxon>
        <taxon>Pseudomonadota</taxon>
        <taxon>Gammaproteobacteria</taxon>
        <taxon>Enterobacterales</taxon>
        <taxon>Enterobacteriaceae</taxon>
        <taxon>Salmonella</taxon>
    </lineage>
</organism>
<feature type="signal peptide" evidence="1">
    <location>
        <begin position="1"/>
        <end position="26"/>
    </location>
</feature>
<dbReference type="Pfam" id="PF12883">
    <property type="entry name" value="DUF3828"/>
    <property type="match status" value="1"/>
</dbReference>